<accession>A0A8U0IHF4</accession>
<feature type="transmembrane region" description="Helical" evidence="8">
    <location>
        <begin position="104"/>
        <end position="127"/>
    </location>
</feature>
<dbReference type="EMBL" id="CP096658">
    <property type="protein sequence ID" value="UPV99508.1"/>
    <property type="molecule type" value="Genomic_DNA"/>
</dbReference>
<dbReference type="PANTHER" id="PTHR11403">
    <property type="entry name" value="CYTOCHROME C OXIDASE SUBUNIT III"/>
    <property type="match status" value="1"/>
</dbReference>
<comment type="subcellular location">
    <subcellularLocation>
        <location evidence="1 7">Cell membrane</location>
        <topology evidence="1 7">Multi-pass membrane protein</topology>
    </subcellularLocation>
</comment>
<evidence type="ECO:0000256" key="3">
    <source>
        <dbReference type="ARBA" id="ARBA00022475"/>
    </source>
</evidence>
<organism evidence="10 11">
    <name type="scientific">Halorussus gelatinilyticus</name>
    <dbReference type="NCBI Taxonomy" id="2937524"/>
    <lineage>
        <taxon>Archaea</taxon>
        <taxon>Methanobacteriati</taxon>
        <taxon>Methanobacteriota</taxon>
        <taxon>Stenosarchaea group</taxon>
        <taxon>Halobacteria</taxon>
        <taxon>Halobacteriales</taxon>
        <taxon>Haladaptataceae</taxon>
        <taxon>Halorussus</taxon>
    </lineage>
</organism>
<dbReference type="SUPFAM" id="SSF81452">
    <property type="entry name" value="Cytochrome c oxidase subunit III-like"/>
    <property type="match status" value="1"/>
</dbReference>
<feature type="transmembrane region" description="Helical" evidence="8">
    <location>
        <begin position="139"/>
        <end position="162"/>
    </location>
</feature>
<evidence type="ECO:0000256" key="5">
    <source>
        <dbReference type="ARBA" id="ARBA00022989"/>
    </source>
</evidence>
<dbReference type="KEGG" id="haxz:M0R88_13390"/>
<evidence type="ECO:0000256" key="2">
    <source>
        <dbReference type="ARBA" id="ARBA00010581"/>
    </source>
</evidence>
<keyword evidence="11" id="KW-1185">Reference proteome</keyword>
<dbReference type="RefSeq" id="WP_248654001.1">
    <property type="nucleotide sequence ID" value="NZ_CP096658.1"/>
</dbReference>
<evidence type="ECO:0000256" key="1">
    <source>
        <dbReference type="ARBA" id="ARBA00004651"/>
    </source>
</evidence>
<evidence type="ECO:0000256" key="4">
    <source>
        <dbReference type="ARBA" id="ARBA00022692"/>
    </source>
</evidence>
<keyword evidence="6 8" id="KW-0472">Membrane</keyword>
<dbReference type="CDD" id="cd00386">
    <property type="entry name" value="Heme_Cu_Oxidase_III_like"/>
    <property type="match status" value="1"/>
</dbReference>
<dbReference type="GeneID" id="72190867"/>
<reference evidence="10" key="1">
    <citation type="submission" date="2022-04" db="EMBL/GenBank/DDBJ databases">
        <title>Diverse halophilic archaea isolated from saline environments.</title>
        <authorList>
            <person name="Cui H.-L."/>
        </authorList>
    </citation>
    <scope>NUCLEOTIDE SEQUENCE</scope>
    <source>
        <strain evidence="10">XZYJT40</strain>
    </source>
</reference>
<sequence length="283" mass="30943">MTVADDSGEEHGHHLPAVEDWPRGFGEASWWPFVTALGGAGIYVGAALFLLATGQQPIVDPMLGPVVFVGAVGLFLAGLYGWVYHAFVKAFWSSDGHGSSGLRWGMVLFLGSEIATFGAGFVYYFFIRVGTWGTEEFPELLGSLVLINTALLVLSSFTLHWGHVELRKGNRRNFLVGLAATLLLGIVFIGGQVYEYYEFIQHEGFTLESGIFGSAFYALTGLHGLHVSMGAVLIAIVFIRALYGQYTAERHTSVTTVSMYWHFVDAVWIFLVVVLYVGAEVSL</sequence>
<evidence type="ECO:0000313" key="10">
    <source>
        <dbReference type="EMBL" id="UPV99508.1"/>
    </source>
</evidence>
<keyword evidence="5 8" id="KW-1133">Transmembrane helix</keyword>
<feature type="transmembrane region" description="Helical" evidence="8">
    <location>
        <begin position="259"/>
        <end position="279"/>
    </location>
</feature>
<feature type="transmembrane region" description="Helical" evidence="8">
    <location>
        <begin position="215"/>
        <end position="239"/>
    </location>
</feature>
<feature type="transmembrane region" description="Helical" evidence="8">
    <location>
        <begin position="174"/>
        <end position="194"/>
    </location>
</feature>
<dbReference type="InterPro" id="IPR013833">
    <property type="entry name" value="Cyt_c_oxidase_su3_a-hlx"/>
</dbReference>
<dbReference type="InterPro" id="IPR035973">
    <property type="entry name" value="Cyt_c_oxidase_su3-like_sf"/>
</dbReference>
<name>A0A8U0IHF4_9EURY</name>
<dbReference type="FunFam" id="1.20.120.80:FF:000001">
    <property type="entry name" value="Cytochrome (Ubi)quinol oxidase subunit III"/>
    <property type="match status" value="1"/>
</dbReference>
<dbReference type="Proteomes" id="UP000830434">
    <property type="component" value="Chromosome"/>
</dbReference>
<evidence type="ECO:0000256" key="6">
    <source>
        <dbReference type="ARBA" id="ARBA00023136"/>
    </source>
</evidence>
<feature type="domain" description="Heme-copper oxidase subunit III family profile" evidence="9">
    <location>
        <begin position="19"/>
        <end position="280"/>
    </location>
</feature>
<evidence type="ECO:0000256" key="8">
    <source>
        <dbReference type="SAM" id="Phobius"/>
    </source>
</evidence>
<dbReference type="InterPro" id="IPR024791">
    <property type="entry name" value="Cyt_c/ubiquinol_Oxase_su3"/>
</dbReference>
<keyword evidence="4 7" id="KW-0812">Transmembrane</keyword>
<dbReference type="PROSITE" id="PS50253">
    <property type="entry name" value="COX3"/>
    <property type="match status" value="1"/>
</dbReference>
<dbReference type="GO" id="GO:0004129">
    <property type="term" value="F:cytochrome-c oxidase activity"/>
    <property type="evidence" value="ECO:0007669"/>
    <property type="project" value="InterPro"/>
</dbReference>
<feature type="transmembrane region" description="Helical" evidence="8">
    <location>
        <begin position="30"/>
        <end position="51"/>
    </location>
</feature>
<evidence type="ECO:0000256" key="7">
    <source>
        <dbReference type="RuleBase" id="RU003376"/>
    </source>
</evidence>
<proteinExistence type="inferred from homology"/>
<gene>
    <name evidence="10" type="ORF">M0R88_13390</name>
</gene>
<protein>
    <submittedName>
        <fullName evidence="10">Heme-copper oxidase subunit III</fullName>
    </submittedName>
</protein>
<dbReference type="AlphaFoldDB" id="A0A8U0IHF4"/>
<evidence type="ECO:0000313" key="11">
    <source>
        <dbReference type="Proteomes" id="UP000830434"/>
    </source>
</evidence>
<feature type="transmembrane region" description="Helical" evidence="8">
    <location>
        <begin position="63"/>
        <end position="84"/>
    </location>
</feature>
<dbReference type="GO" id="GO:0019646">
    <property type="term" value="P:aerobic electron transport chain"/>
    <property type="evidence" value="ECO:0007669"/>
    <property type="project" value="InterPro"/>
</dbReference>
<dbReference type="Gene3D" id="1.20.120.80">
    <property type="entry name" value="Cytochrome c oxidase, subunit III, four-helix bundle"/>
    <property type="match status" value="1"/>
</dbReference>
<dbReference type="GO" id="GO:0005886">
    <property type="term" value="C:plasma membrane"/>
    <property type="evidence" value="ECO:0007669"/>
    <property type="project" value="UniProtKB-SubCell"/>
</dbReference>
<keyword evidence="3" id="KW-1003">Cell membrane</keyword>
<dbReference type="InterPro" id="IPR000298">
    <property type="entry name" value="Cyt_c_oxidase-like_su3"/>
</dbReference>
<comment type="similarity">
    <text evidence="2 7">Belongs to the cytochrome c oxidase subunit 3 family.</text>
</comment>
<dbReference type="PANTHER" id="PTHR11403:SF2">
    <property type="entry name" value="CYTOCHROME BO(3) UBIQUINOL OXIDASE SUBUNIT 3"/>
    <property type="match status" value="1"/>
</dbReference>
<dbReference type="Pfam" id="PF00510">
    <property type="entry name" value="COX3"/>
    <property type="match status" value="1"/>
</dbReference>
<evidence type="ECO:0000259" key="9">
    <source>
        <dbReference type="PROSITE" id="PS50253"/>
    </source>
</evidence>